<organism evidence="2 3">
    <name type="scientific">Clostridium aceticum</name>
    <dbReference type="NCBI Taxonomy" id="84022"/>
    <lineage>
        <taxon>Bacteria</taxon>
        <taxon>Bacillati</taxon>
        <taxon>Bacillota</taxon>
        <taxon>Clostridia</taxon>
        <taxon>Eubacteriales</taxon>
        <taxon>Clostridiaceae</taxon>
        <taxon>Clostridium</taxon>
    </lineage>
</organism>
<protein>
    <submittedName>
        <fullName evidence="2">Transposase</fullName>
    </submittedName>
</protein>
<gene>
    <name evidence="2" type="ORF">CACET_c23820</name>
</gene>
<dbReference type="STRING" id="84022.CACET_c23820"/>
<dbReference type="OrthoDB" id="9788881at2"/>
<dbReference type="RefSeq" id="WP_052661607.1">
    <property type="nucleotide sequence ID" value="NZ_CP009687.1"/>
</dbReference>
<proteinExistence type="predicted"/>
<dbReference type="Gene3D" id="3.30.70.1290">
    <property type="entry name" value="Transposase IS200-like"/>
    <property type="match status" value="1"/>
</dbReference>
<name>A0A0G3WBV5_9CLOT</name>
<reference evidence="2 3" key="1">
    <citation type="submission" date="2014-10" db="EMBL/GenBank/DDBJ databases">
        <title>Genome sequence of Clostridium aceticum DSM 1496.</title>
        <authorList>
            <person name="Poehlein A."/>
            <person name="Schiel-Bengelsdorf B."/>
            <person name="Gottschalk G."/>
            <person name="Duerre P."/>
            <person name="Daniel R."/>
        </authorList>
    </citation>
    <scope>NUCLEOTIDE SEQUENCE [LARGE SCALE GENOMIC DNA]</scope>
    <source>
        <strain evidence="2 3">DSM 1496</strain>
    </source>
</reference>
<dbReference type="Pfam" id="PF01797">
    <property type="entry name" value="Y1_Tnp"/>
    <property type="match status" value="1"/>
</dbReference>
<dbReference type="SMART" id="SM01321">
    <property type="entry name" value="Y1_Tnp"/>
    <property type="match status" value="1"/>
</dbReference>
<evidence type="ECO:0000259" key="1">
    <source>
        <dbReference type="SMART" id="SM01321"/>
    </source>
</evidence>
<dbReference type="Proteomes" id="UP000035704">
    <property type="component" value="Chromosome"/>
</dbReference>
<dbReference type="GO" id="GO:0004803">
    <property type="term" value="F:transposase activity"/>
    <property type="evidence" value="ECO:0007669"/>
    <property type="project" value="InterPro"/>
</dbReference>
<dbReference type="GO" id="GO:0006313">
    <property type="term" value="P:DNA transposition"/>
    <property type="evidence" value="ECO:0007669"/>
    <property type="project" value="InterPro"/>
</dbReference>
<evidence type="ECO:0000313" key="2">
    <source>
        <dbReference type="EMBL" id="AKL95828.1"/>
    </source>
</evidence>
<dbReference type="SUPFAM" id="SSF143422">
    <property type="entry name" value="Transposase IS200-like"/>
    <property type="match status" value="1"/>
</dbReference>
<dbReference type="PANTHER" id="PTHR34322">
    <property type="entry name" value="TRANSPOSASE, Y1_TNP DOMAIN-CONTAINING"/>
    <property type="match status" value="1"/>
</dbReference>
<dbReference type="PATRIC" id="fig|84022.6.peg.2397"/>
<accession>A0A0G3WBV5</accession>
<sequence>MPRKPRIHYKGALYHVMVRGNNREKVLQEEIQKKKYLDTVLLYKNKLGFKLYAYCMMDNHAHLLVEVEEVALSQIMQRIQQVYTKWFNREYNRTGHVFQQRYKALPLLRSKNTYLLQLIKYIHNNPIKAHIDKGLDYQWSSHPIYLGEKNGYVVDTNFVLSIFSSNKNKAISQYLQFMNQDQEEIIYEDMAETQKEAASYFPDKDREKFNKGIDEVIKKICKLEDITLEELTKKTKIQRISDIKKAIVLVNEKWCSMPKKVVAEKLNLPPSMVSKIVSGESKGTPYVIEVIKRWEEVSE</sequence>
<dbReference type="InterPro" id="IPR036515">
    <property type="entry name" value="Transposase_17_sf"/>
</dbReference>
<feature type="domain" description="Transposase IS200-like" evidence="1">
    <location>
        <begin position="9"/>
        <end position="125"/>
    </location>
</feature>
<dbReference type="PANTHER" id="PTHR34322:SF2">
    <property type="entry name" value="TRANSPOSASE IS200-LIKE DOMAIN-CONTAINING PROTEIN"/>
    <property type="match status" value="1"/>
</dbReference>
<dbReference type="InterPro" id="IPR002686">
    <property type="entry name" value="Transposase_17"/>
</dbReference>
<evidence type="ECO:0000313" key="3">
    <source>
        <dbReference type="Proteomes" id="UP000035704"/>
    </source>
</evidence>
<dbReference type="GO" id="GO:0003677">
    <property type="term" value="F:DNA binding"/>
    <property type="evidence" value="ECO:0007669"/>
    <property type="project" value="InterPro"/>
</dbReference>
<keyword evidence="3" id="KW-1185">Reference proteome</keyword>
<dbReference type="EMBL" id="CP009687">
    <property type="protein sequence ID" value="AKL95828.1"/>
    <property type="molecule type" value="Genomic_DNA"/>
</dbReference>
<dbReference type="AlphaFoldDB" id="A0A0G3WBV5"/>
<dbReference type="KEGG" id="cace:CACET_c23820"/>